<gene>
    <name evidence="3" type="ORF">EYF80_048654</name>
</gene>
<dbReference type="AlphaFoldDB" id="A0A4Z2FK79"/>
<sequence>MKLKVYPVQCKYFSVYVLAAAVVSLTAFPEPRSAPPTRRHVSPTARRSESHLDSITLGDASSRSLAA</sequence>
<feature type="transmembrane region" description="Helical" evidence="2">
    <location>
        <begin position="12"/>
        <end position="29"/>
    </location>
</feature>
<organism evidence="3 4">
    <name type="scientific">Liparis tanakae</name>
    <name type="common">Tanaka's snailfish</name>
    <dbReference type="NCBI Taxonomy" id="230148"/>
    <lineage>
        <taxon>Eukaryota</taxon>
        <taxon>Metazoa</taxon>
        <taxon>Chordata</taxon>
        <taxon>Craniata</taxon>
        <taxon>Vertebrata</taxon>
        <taxon>Euteleostomi</taxon>
        <taxon>Actinopterygii</taxon>
        <taxon>Neopterygii</taxon>
        <taxon>Teleostei</taxon>
        <taxon>Neoteleostei</taxon>
        <taxon>Acanthomorphata</taxon>
        <taxon>Eupercaria</taxon>
        <taxon>Perciformes</taxon>
        <taxon>Cottioidei</taxon>
        <taxon>Cottales</taxon>
        <taxon>Liparidae</taxon>
        <taxon>Liparis</taxon>
    </lineage>
</organism>
<keyword evidence="2" id="KW-0472">Membrane</keyword>
<evidence type="ECO:0000256" key="2">
    <source>
        <dbReference type="SAM" id="Phobius"/>
    </source>
</evidence>
<dbReference type="Proteomes" id="UP000314294">
    <property type="component" value="Unassembled WGS sequence"/>
</dbReference>
<keyword evidence="2" id="KW-0812">Transmembrane</keyword>
<evidence type="ECO:0000313" key="4">
    <source>
        <dbReference type="Proteomes" id="UP000314294"/>
    </source>
</evidence>
<proteinExistence type="predicted"/>
<dbReference type="EMBL" id="SRLO01001128">
    <property type="protein sequence ID" value="TNN41194.1"/>
    <property type="molecule type" value="Genomic_DNA"/>
</dbReference>
<comment type="caution">
    <text evidence="3">The sequence shown here is derived from an EMBL/GenBank/DDBJ whole genome shotgun (WGS) entry which is preliminary data.</text>
</comment>
<accession>A0A4Z2FK79</accession>
<keyword evidence="2" id="KW-1133">Transmembrane helix</keyword>
<evidence type="ECO:0000256" key="1">
    <source>
        <dbReference type="SAM" id="MobiDB-lite"/>
    </source>
</evidence>
<reference evidence="3 4" key="1">
    <citation type="submission" date="2019-03" db="EMBL/GenBank/DDBJ databases">
        <title>First draft genome of Liparis tanakae, snailfish: a comprehensive survey of snailfish specific genes.</title>
        <authorList>
            <person name="Kim W."/>
            <person name="Song I."/>
            <person name="Jeong J.-H."/>
            <person name="Kim D."/>
            <person name="Kim S."/>
            <person name="Ryu S."/>
            <person name="Song J.Y."/>
            <person name="Lee S.K."/>
        </authorList>
    </citation>
    <scope>NUCLEOTIDE SEQUENCE [LARGE SCALE GENOMIC DNA]</scope>
    <source>
        <tissue evidence="3">Muscle</tissue>
    </source>
</reference>
<name>A0A4Z2FK79_9TELE</name>
<feature type="region of interest" description="Disordered" evidence="1">
    <location>
        <begin position="29"/>
        <end position="67"/>
    </location>
</feature>
<keyword evidence="4" id="KW-1185">Reference proteome</keyword>
<evidence type="ECO:0000313" key="3">
    <source>
        <dbReference type="EMBL" id="TNN41194.1"/>
    </source>
</evidence>
<protein>
    <submittedName>
        <fullName evidence="3">Uncharacterized protein</fullName>
    </submittedName>
</protein>